<keyword evidence="4" id="KW-0479">Metal-binding</keyword>
<dbReference type="SUPFAM" id="SSF52467">
    <property type="entry name" value="DHS-like NAD/FAD-binding domain"/>
    <property type="match status" value="1"/>
</dbReference>
<keyword evidence="7" id="KW-1185">Reference proteome</keyword>
<dbReference type="Gene3D" id="3.30.1600.10">
    <property type="entry name" value="SIR2/SIRT2 'Small Domain"/>
    <property type="match status" value="1"/>
</dbReference>
<feature type="domain" description="Deacetylase sirtuin-type" evidence="5">
    <location>
        <begin position="33"/>
        <end position="310"/>
    </location>
</feature>
<dbReference type="CDD" id="cd00296">
    <property type="entry name" value="SIR2"/>
    <property type="match status" value="1"/>
</dbReference>
<accession>A0A8J4V7D1</accession>
<keyword evidence="3" id="KW-0520">NAD</keyword>
<dbReference type="InterPro" id="IPR003000">
    <property type="entry name" value="Sirtuin"/>
</dbReference>
<evidence type="ECO:0000256" key="4">
    <source>
        <dbReference type="PROSITE-ProRule" id="PRU00236"/>
    </source>
</evidence>
<organism evidence="6 7">
    <name type="scientific">Polysphondylium violaceum</name>
    <dbReference type="NCBI Taxonomy" id="133409"/>
    <lineage>
        <taxon>Eukaryota</taxon>
        <taxon>Amoebozoa</taxon>
        <taxon>Evosea</taxon>
        <taxon>Eumycetozoa</taxon>
        <taxon>Dictyostelia</taxon>
        <taxon>Dictyosteliales</taxon>
        <taxon>Dictyosteliaceae</taxon>
        <taxon>Polysphondylium</taxon>
    </lineage>
</organism>
<dbReference type="InterPro" id="IPR026591">
    <property type="entry name" value="Sirtuin_cat_small_dom_sf"/>
</dbReference>
<keyword evidence="4" id="KW-0862">Zinc</keyword>
<dbReference type="InterPro" id="IPR029035">
    <property type="entry name" value="DHS-like_NAD/FAD-binding_dom"/>
</dbReference>
<comment type="similarity">
    <text evidence="1">Belongs to the sirtuin family.</text>
</comment>
<dbReference type="InterPro" id="IPR050134">
    <property type="entry name" value="NAD-dep_sirtuin_deacylases"/>
</dbReference>
<proteinExistence type="inferred from homology"/>
<sequence>MTNTTNMVPLDDIIVDGMVIEDYVEEDIEKNFYLKNKKELENLANDMLNGKNVLFVTGAGLSVPSGLSAYRNTKKGKKEAIWDNFITEWGTREKFKENPKEWWNKFWLLTHEKQEYLDALPNHGHIAISSMVDMCDGRVITQNIDQLHIKAKLPIPKLIEVHGRISLYKCITDGCEYSTDKTITDMDIDDYAINGTKMVLKNLEINPPPCPNCNQPILPQSLLFDEDYSSHNFYRWNEAMQWISNADVFIFVGTSFSVGVTEEILYQAQSLGKKMYNFNLFKEDKIHGMKHILGPSEITLPLLERQLISQTFKKTGKRKIWYENTVKRVIFEHQQNLILKSNSKSTNSNSSSSGGGRVKV</sequence>
<keyword evidence="2" id="KW-0808">Transferase</keyword>
<dbReference type="GO" id="GO:0070403">
    <property type="term" value="F:NAD+ binding"/>
    <property type="evidence" value="ECO:0007669"/>
    <property type="project" value="InterPro"/>
</dbReference>
<dbReference type="PANTHER" id="PTHR11085">
    <property type="entry name" value="NAD-DEPENDENT PROTEIN DEACYLASE SIRTUIN-5, MITOCHONDRIAL-RELATED"/>
    <property type="match status" value="1"/>
</dbReference>
<evidence type="ECO:0000256" key="1">
    <source>
        <dbReference type="ARBA" id="ARBA00006988"/>
    </source>
</evidence>
<comment type="caution">
    <text evidence="6">The sequence shown here is derived from an EMBL/GenBank/DDBJ whole genome shotgun (WGS) entry which is preliminary data.</text>
</comment>
<dbReference type="OrthoDB" id="424302at2759"/>
<dbReference type="Proteomes" id="UP000695562">
    <property type="component" value="Unassembled WGS sequence"/>
</dbReference>
<dbReference type="GO" id="GO:0005634">
    <property type="term" value="C:nucleus"/>
    <property type="evidence" value="ECO:0007669"/>
    <property type="project" value="TreeGrafter"/>
</dbReference>
<dbReference type="GO" id="GO:0017136">
    <property type="term" value="F:histone deacetylase activity, NAD-dependent"/>
    <property type="evidence" value="ECO:0007669"/>
    <property type="project" value="TreeGrafter"/>
</dbReference>
<evidence type="ECO:0000259" key="5">
    <source>
        <dbReference type="PROSITE" id="PS50305"/>
    </source>
</evidence>
<evidence type="ECO:0000256" key="2">
    <source>
        <dbReference type="ARBA" id="ARBA00022679"/>
    </source>
</evidence>
<dbReference type="GO" id="GO:0046872">
    <property type="term" value="F:metal ion binding"/>
    <property type="evidence" value="ECO:0007669"/>
    <property type="project" value="UniProtKB-KW"/>
</dbReference>
<feature type="active site" description="Proton acceptor" evidence="4">
    <location>
        <position position="162"/>
    </location>
</feature>
<protein>
    <recommendedName>
        <fullName evidence="5">Deacetylase sirtuin-type domain-containing protein</fullName>
    </recommendedName>
</protein>
<dbReference type="EMBL" id="AJWJ01000180">
    <property type="protein sequence ID" value="KAF2073829.1"/>
    <property type="molecule type" value="Genomic_DNA"/>
</dbReference>
<evidence type="ECO:0000313" key="6">
    <source>
        <dbReference type="EMBL" id="KAF2073829.1"/>
    </source>
</evidence>
<dbReference type="PANTHER" id="PTHR11085:SF10">
    <property type="entry name" value="NAD-DEPENDENT PROTEIN DEACYLASE SIRTUIN-5, MITOCHONDRIAL-RELATED"/>
    <property type="match status" value="1"/>
</dbReference>
<evidence type="ECO:0000313" key="7">
    <source>
        <dbReference type="Proteomes" id="UP000695562"/>
    </source>
</evidence>
<gene>
    <name evidence="6" type="ORF">CYY_004856</name>
</gene>
<reference evidence="6" key="1">
    <citation type="submission" date="2020-01" db="EMBL/GenBank/DDBJ databases">
        <title>Development of genomics and gene disruption for Polysphondylium violaceum indicates a role for the polyketide synthase stlB in stalk morphogenesis.</title>
        <authorList>
            <person name="Narita B."/>
            <person name="Kawabe Y."/>
            <person name="Kin K."/>
            <person name="Saito T."/>
            <person name="Gibbs R."/>
            <person name="Kuspa A."/>
            <person name="Muzny D."/>
            <person name="Queller D."/>
            <person name="Richards S."/>
            <person name="Strassman J."/>
            <person name="Sucgang R."/>
            <person name="Worley K."/>
            <person name="Schaap P."/>
        </authorList>
    </citation>
    <scope>NUCLEOTIDE SEQUENCE</scope>
    <source>
        <strain evidence="6">QSvi11</strain>
    </source>
</reference>
<dbReference type="Pfam" id="PF02146">
    <property type="entry name" value="SIR2"/>
    <property type="match status" value="1"/>
</dbReference>
<feature type="binding site" evidence="4">
    <location>
        <position position="213"/>
    </location>
    <ligand>
        <name>Zn(2+)</name>
        <dbReference type="ChEBI" id="CHEBI:29105"/>
    </ligand>
</feature>
<name>A0A8J4V7D1_9MYCE</name>
<evidence type="ECO:0000256" key="3">
    <source>
        <dbReference type="ARBA" id="ARBA00023027"/>
    </source>
</evidence>
<feature type="binding site" evidence="4">
    <location>
        <position position="210"/>
    </location>
    <ligand>
        <name>Zn(2+)</name>
        <dbReference type="ChEBI" id="CHEBI:29105"/>
    </ligand>
</feature>
<feature type="binding site" evidence="4">
    <location>
        <position position="175"/>
    </location>
    <ligand>
        <name>Zn(2+)</name>
        <dbReference type="ChEBI" id="CHEBI:29105"/>
    </ligand>
</feature>
<dbReference type="PROSITE" id="PS50305">
    <property type="entry name" value="SIRTUIN"/>
    <property type="match status" value="1"/>
</dbReference>
<dbReference type="Gene3D" id="3.40.50.1220">
    <property type="entry name" value="TPP-binding domain"/>
    <property type="match status" value="1"/>
</dbReference>
<dbReference type="InterPro" id="IPR026590">
    <property type="entry name" value="Ssirtuin_cat_dom"/>
</dbReference>
<dbReference type="AlphaFoldDB" id="A0A8J4V7D1"/>
<feature type="binding site" evidence="4">
    <location>
        <position position="170"/>
    </location>
    <ligand>
        <name>Zn(2+)</name>
        <dbReference type="ChEBI" id="CHEBI:29105"/>
    </ligand>
</feature>